<evidence type="ECO:0000259" key="2">
    <source>
        <dbReference type="PROSITE" id="PS50801"/>
    </source>
</evidence>
<evidence type="ECO:0000313" key="4">
    <source>
        <dbReference type="Proteomes" id="UP000279306"/>
    </source>
</evidence>
<dbReference type="InterPro" id="IPR036513">
    <property type="entry name" value="STAS_dom_sf"/>
</dbReference>
<dbReference type="AlphaFoldDB" id="A0A448IIR1"/>
<gene>
    <name evidence="3" type="ORF">NCTC10437_01363</name>
</gene>
<dbReference type="STRING" id="1791.GCA_001049355_00316"/>
<dbReference type="InterPro" id="IPR002645">
    <property type="entry name" value="STAS_dom"/>
</dbReference>
<feature type="domain" description="STAS" evidence="2">
    <location>
        <begin position="47"/>
        <end position="146"/>
    </location>
</feature>
<dbReference type="Gene3D" id="3.30.750.24">
    <property type="entry name" value="STAS domain"/>
    <property type="match status" value="1"/>
</dbReference>
<dbReference type="KEGG" id="mauu:NCTC10437_01363"/>
<name>A0A448IIR1_MYCAU</name>
<proteinExistence type="predicted"/>
<evidence type="ECO:0000256" key="1">
    <source>
        <dbReference type="SAM" id="MobiDB-lite"/>
    </source>
</evidence>
<evidence type="ECO:0000313" key="3">
    <source>
        <dbReference type="EMBL" id="VEG52248.1"/>
    </source>
</evidence>
<dbReference type="CDD" id="cd07043">
    <property type="entry name" value="STAS_anti-anti-sigma_factors"/>
    <property type="match status" value="1"/>
</dbReference>
<dbReference type="Proteomes" id="UP000279306">
    <property type="component" value="Chromosome"/>
</dbReference>
<feature type="compositionally biased region" description="Low complexity" evidence="1">
    <location>
        <begin position="10"/>
        <end position="23"/>
    </location>
</feature>
<feature type="region of interest" description="Disordered" evidence="1">
    <location>
        <begin position="1"/>
        <end position="32"/>
    </location>
</feature>
<dbReference type="EMBL" id="LR134356">
    <property type="protein sequence ID" value="VEG52248.1"/>
    <property type="molecule type" value="Genomic_DNA"/>
</dbReference>
<dbReference type="Pfam" id="PF01740">
    <property type="entry name" value="STAS"/>
    <property type="match status" value="1"/>
</dbReference>
<dbReference type="PROSITE" id="PS50801">
    <property type="entry name" value="STAS"/>
    <property type="match status" value="1"/>
</dbReference>
<protein>
    <submittedName>
        <fullName evidence="3">Anti-sigma-factor antagonist</fullName>
    </submittedName>
</protein>
<dbReference type="SUPFAM" id="SSF52091">
    <property type="entry name" value="SpoIIaa-like"/>
    <property type="match status" value="1"/>
</dbReference>
<sequence>MPHVQEPTESSDPVSSNPVSSNPGAPDPAPDSFICHTARFDTSWPQPATAVVAGHGELDAANGNAFVTYALRHADQTQWLIVDLSHLSFFSTAGFSALHTLNVQCVGEDIRWVLIPSKAVNRVLRICDPDSALPISADVAEALTAVHTEPPRLLELVSEPR</sequence>
<accession>A0A448IIR1</accession>
<keyword evidence="4" id="KW-1185">Reference proteome</keyword>
<organism evidence="3 4">
    <name type="scientific">Mycolicibacterium aurum</name>
    <name type="common">Mycobacterium aurum</name>
    <dbReference type="NCBI Taxonomy" id="1791"/>
    <lineage>
        <taxon>Bacteria</taxon>
        <taxon>Bacillati</taxon>
        <taxon>Actinomycetota</taxon>
        <taxon>Actinomycetes</taxon>
        <taxon>Mycobacteriales</taxon>
        <taxon>Mycobacteriaceae</taxon>
        <taxon>Mycolicibacterium</taxon>
    </lineage>
</organism>
<reference evidence="3 4" key="1">
    <citation type="submission" date="2018-12" db="EMBL/GenBank/DDBJ databases">
        <authorList>
            <consortium name="Pathogen Informatics"/>
        </authorList>
    </citation>
    <scope>NUCLEOTIDE SEQUENCE [LARGE SCALE GENOMIC DNA]</scope>
    <source>
        <strain evidence="3 4">NCTC10437</strain>
    </source>
</reference>